<dbReference type="RefSeq" id="XP_013245078.1">
    <property type="nucleotide sequence ID" value="XM_013389624.1"/>
</dbReference>
<keyword evidence="1" id="KW-0378">Hydrolase</keyword>
<organism evidence="2 3">
    <name type="scientific">Tilletiaria anomala (strain ATCC 24038 / CBS 436.72 / UBC 951)</name>
    <dbReference type="NCBI Taxonomy" id="1037660"/>
    <lineage>
        <taxon>Eukaryota</taxon>
        <taxon>Fungi</taxon>
        <taxon>Dikarya</taxon>
        <taxon>Basidiomycota</taxon>
        <taxon>Ustilaginomycotina</taxon>
        <taxon>Exobasidiomycetes</taxon>
        <taxon>Georgefischeriales</taxon>
        <taxon>Tilletiariaceae</taxon>
        <taxon>Tilletiaria</taxon>
    </lineage>
</organism>
<protein>
    <submittedName>
        <fullName evidence="2">Carbohydrate esterase family 16 protein</fullName>
    </submittedName>
</protein>
<dbReference type="Gene3D" id="3.40.50.1110">
    <property type="entry name" value="SGNH hydrolase"/>
    <property type="match status" value="1"/>
</dbReference>
<dbReference type="AlphaFoldDB" id="A0A066WNN2"/>
<reference evidence="2 3" key="1">
    <citation type="submission" date="2014-05" db="EMBL/GenBank/DDBJ databases">
        <title>Draft genome sequence of a rare smut relative, Tilletiaria anomala UBC 951.</title>
        <authorList>
            <consortium name="DOE Joint Genome Institute"/>
            <person name="Toome M."/>
            <person name="Kuo A."/>
            <person name="Henrissat B."/>
            <person name="Lipzen A."/>
            <person name="Tritt A."/>
            <person name="Yoshinaga Y."/>
            <person name="Zane M."/>
            <person name="Barry K."/>
            <person name="Grigoriev I.V."/>
            <person name="Spatafora J.W."/>
            <person name="Aimea M.C."/>
        </authorList>
    </citation>
    <scope>NUCLEOTIDE SEQUENCE [LARGE SCALE GENOMIC DNA]</scope>
    <source>
        <strain evidence="2 3">UBC 951</strain>
    </source>
</reference>
<comment type="caution">
    <text evidence="2">The sequence shown here is derived from an EMBL/GenBank/DDBJ whole genome shotgun (WGS) entry which is preliminary data.</text>
</comment>
<dbReference type="HOGENOM" id="CLU_015101_3_1_1"/>
<name>A0A066WNN2_TILAU</name>
<dbReference type="OMA" id="NSWFLGH"/>
<dbReference type="SUPFAM" id="SSF52266">
    <property type="entry name" value="SGNH hydrolase"/>
    <property type="match status" value="1"/>
</dbReference>
<evidence type="ECO:0000256" key="1">
    <source>
        <dbReference type="ARBA" id="ARBA00022801"/>
    </source>
</evidence>
<dbReference type="STRING" id="1037660.A0A066WNN2"/>
<dbReference type="InterPro" id="IPR036514">
    <property type="entry name" value="SGNH_hydro_sf"/>
</dbReference>
<dbReference type="GeneID" id="25265888"/>
<dbReference type="PANTHER" id="PTHR45648">
    <property type="entry name" value="GDSL LIPASE/ACYLHYDROLASE FAMILY PROTEIN (AFU_ORTHOLOGUE AFUA_4G14700)"/>
    <property type="match status" value="1"/>
</dbReference>
<sequence length="297" mass="32842">MKHSSYSQIVVFGDSLSDNGNGTYLFTNKAWPADPAYFDGRFSNGQTWVELLAHDLSGNKIDNRAYGGSTVNNSRIQGYTGRDSTIPVPSVLENVHKYIKHHGHGVDPHALYILSGGGNDAFYGSYERGLDPVQLARSVAADLDFALRELNAAGAHDFLVPSTPALQNTPYGKHYGNATIDTFLRSFSDAFACDIKKQRTPRDARVALWNEEQAFAHILRHARQLGYTSLDTACLKGVYNGEANTRSLCSDADKHVFWDIYHPTAKTHGLLAEAAKRELKREHLGSRHLQVVQQVPS</sequence>
<dbReference type="CDD" id="cd01846">
    <property type="entry name" value="fatty_acyltransferase_like"/>
    <property type="match status" value="1"/>
</dbReference>
<accession>A0A066WNN2</accession>
<dbReference type="EMBL" id="JMSN01000012">
    <property type="protein sequence ID" value="KDN52225.1"/>
    <property type="molecule type" value="Genomic_DNA"/>
</dbReference>
<dbReference type="InterPro" id="IPR001087">
    <property type="entry name" value="GDSL"/>
</dbReference>
<keyword evidence="3" id="KW-1185">Reference proteome</keyword>
<dbReference type="InParanoid" id="A0A066WNN2"/>
<dbReference type="InterPro" id="IPR051058">
    <property type="entry name" value="GDSL_Est/Lipase"/>
</dbReference>
<gene>
    <name evidence="2" type="ORF">K437DRAFT_266770</name>
</gene>
<evidence type="ECO:0000313" key="3">
    <source>
        <dbReference type="Proteomes" id="UP000027361"/>
    </source>
</evidence>
<dbReference type="OrthoDB" id="1600564at2759"/>
<evidence type="ECO:0000313" key="2">
    <source>
        <dbReference type="EMBL" id="KDN52225.1"/>
    </source>
</evidence>
<dbReference type="PANTHER" id="PTHR45648:SF22">
    <property type="entry name" value="GDSL LIPASE_ACYLHYDROLASE FAMILY PROTEIN (AFU_ORTHOLOGUE AFUA_4G14700)"/>
    <property type="match status" value="1"/>
</dbReference>
<dbReference type="Proteomes" id="UP000027361">
    <property type="component" value="Unassembled WGS sequence"/>
</dbReference>
<proteinExistence type="predicted"/>
<dbReference type="GO" id="GO:0016788">
    <property type="term" value="F:hydrolase activity, acting on ester bonds"/>
    <property type="evidence" value="ECO:0007669"/>
    <property type="project" value="InterPro"/>
</dbReference>
<dbReference type="Pfam" id="PF00657">
    <property type="entry name" value="Lipase_GDSL"/>
    <property type="match status" value="1"/>
</dbReference>